<gene>
    <name evidence="2" type="ORF">ACFSSE_06075</name>
</gene>
<dbReference type="Pfam" id="PF15892">
    <property type="entry name" value="BNR_4"/>
    <property type="match status" value="1"/>
</dbReference>
<accession>A0ABW5TQ99</accession>
<proteinExistence type="predicted"/>
<dbReference type="RefSeq" id="WP_379041068.1">
    <property type="nucleotide sequence ID" value="NZ_JBHSKW010000007.1"/>
</dbReference>
<protein>
    <submittedName>
        <fullName evidence="2">BNR-4 repeat-containing protein</fullName>
    </submittedName>
</protein>
<keyword evidence="3" id="KW-1185">Reference proteome</keyword>
<organism evidence="2 3">
    <name type="scientific">Pedobacter alpinus</name>
    <dbReference type="NCBI Taxonomy" id="1590643"/>
    <lineage>
        <taxon>Bacteria</taxon>
        <taxon>Pseudomonadati</taxon>
        <taxon>Bacteroidota</taxon>
        <taxon>Sphingobacteriia</taxon>
        <taxon>Sphingobacteriales</taxon>
        <taxon>Sphingobacteriaceae</taxon>
        <taxon>Pedobacter</taxon>
    </lineage>
</organism>
<sequence>MYKISVVFLLFVGISFSAESQEKTSISPIATNGWATNLSMRLYFKKNALTTFKNNQYAAYYNADQFVVLAERKLNSQNWEVMQKPCKGDKTATHKSISIIVDGEGFLHLAWGQHNNNLNYAKSVKSESLVTGKRKP</sequence>
<evidence type="ECO:0000256" key="1">
    <source>
        <dbReference type="SAM" id="SignalP"/>
    </source>
</evidence>
<name>A0ABW5TQ99_9SPHI</name>
<feature type="signal peptide" evidence="1">
    <location>
        <begin position="1"/>
        <end position="20"/>
    </location>
</feature>
<reference evidence="3" key="1">
    <citation type="journal article" date="2019" name="Int. J. Syst. Evol. Microbiol.">
        <title>The Global Catalogue of Microorganisms (GCM) 10K type strain sequencing project: providing services to taxonomists for standard genome sequencing and annotation.</title>
        <authorList>
            <consortium name="The Broad Institute Genomics Platform"/>
            <consortium name="The Broad Institute Genome Sequencing Center for Infectious Disease"/>
            <person name="Wu L."/>
            <person name="Ma J."/>
        </authorList>
    </citation>
    <scope>NUCLEOTIDE SEQUENCE [LARGE SCALE GENOMIC DNA]</scope>
    <source>
        <strain evidence="3">KCTC 42456</strain>
    </source>
</reference>
<evidence type="ECO:0000313" key="3">
    <source>
        <dbReference type="Proteomes" id="UP001597546"/>
    </source>
</evidence>
<evidence type="ECO:0000313" key="2">
    <source>
        <dbReference type="EMBL" id="MFD2731266.1"/>
    </source>
</evidence>
<feature type="chain" id="PRO_5047502807" evidence="1">
    <location>
        <begin position="21"/>
        <end position="136"/>
    </location>
</feature>
<dbReference type="EMBL" id="JBHULV010000017">
    <property type="protein sequence ID" value="MFD2731266.1"/>
    <property type="molecule type" value="Genomic_DNA"/>
</dbReference>
<comment type="caution">
    <text evidence="2">The sequence shown here is derived from an EMBL/GenBank/DDBJ whole genome shotgun (WGS) entry which is preliminary data.</text>
</comment>
<dbReference type="Proteomes" id="UP001597546">
    <property type="component" value="Unassembled WGS sequence"/>
</dbReference>
<keyword evidence="1" id="KW-0732">Signal</keyword>